<dbReference type="EMBL" id="AWUE01014833">
    <property type="protein sequence ID" value="OMP01128.1"/>
    <property type="molecule type" value="Genomic_DNA"/>
</dbReference>
<comment type="caution">
    <text evidence="1">The sequence shown here is derived from an EMBL/GenBank/DDBJ whole genome shotgun (WGS) entry which is preliminary data.</text>
</comment>
<dbReference type="STRING" id="93759.A0A1R3K2C5"/>
<reference evidence="2" key="1">
    <citation type="submission" date="2013-09" db="EMBL/GenBank/DDBJ databases">
        <title>Corchorus olitorius genome sequencing.</title>
        <authorList>
            <person name="Alam M."/>
            <person name="Haque M.S."/>
            <person name="Islam M.S."/>
            <person name="Emdad E.M."/>
            <person name="Islam M.M."/>
            <person name="Ahmed B."/>
            <person name="Halim A."/>
            <person name="Hossen Q.M.M."/>
            <person name="Hossain M.Z."/>
            <person name="Ahmed R."/>
            <person name="Khan M.M."/>
            <person name="Islam R."/>
            <person name="Rashid M.M."/>
            <person name="Khan S.A."/>
            <person name="Rahman M.S."/>
            <person name="Alam M."/>
            <person name="Yahiya A.S."/>
            <person name="Khan M.S."/>
            <person name="Azam M.S."/>
            <person name="Haque T."/>
            <person name="Lashkar M.Z.H."/>
            <person name="Akhand A.I."/>
            <person name="Morshed G."/>
            <person name="Roy S."/>
            <person name="Uddin K.S."/>
            <person name="Rabeya T."/>
            <person name="Hossain A.S."/>
            <person name="Chowdhury A."/>
            <person name="Snigdha A.R."/>
            <person name="Mortoza M.S."/>
            <person name="Matin S.A."/>
            <person name="Hoque S.M.E."/>
            <person name="Islam M.K."/>
            <person name="Roy D.K."/>
            <person name="Haider R."/>
            <person name="Moosa M.M."/>
            <person name="Elias S.M."/>
            <person name="Hasan A.M."/>
            <person name="Jahan S."/>
            <person name="Shafiuddin M."/>
            <person name="Mahmood N."/>
            <person name="Shommy N.S."/>
        </authorList>
    </citation>
    <scope>NUCLEOTIDE SEQUENCE [LARGE SCALE GENOMIC DNA]</scope>
    <source>
        <strain evidence="2">cv. O-4</strain>
    </source>
</reference>
<protein>
    <submittedName>
        <fullName evidence="1">Cyclin-A1-1-like protein</fullName>
    </submittedName>
</protein>
<accession>A0A1R3K2C5</accession>
<dbReference type="AlphaFoldDB" id="A0A1R3K2C5"/>
<proteinExistence type="predicted"/>
<name>A0A1R3K2C5_9ROSI</name>
<gene>
    <name evidence="1" type="ORF">COLO4_12144</name>
</gene>
<dbReference type="Proteomes" id="UP000187203">
    <property type="component" value="Unassembled WGS sequence"/>
</dbReference>
<keyword evidence="2" id="KW-1185">Reference proteome</keyword>
<organism evidence="1 2">
    <name type="scientific">Corchorus olitorius</name>
    <dbReference type="NCBI Taxonomy" id="93759"/>
    <lineage>
        <taxon>Eukaryota</taxon>
        <taxon>Viridiplantae</taxon>
        <taxon>Streptophyta</taxon>
        <taxon>Embryophyta</taxon>
        <taxon>Tracheophyta</taxon>
        <taxon>Spermatophyta</taxon>
        <taxon>Magnoliopsida</taxon>
        <taxon>eudicotyledons</taxon>
        <taxon>Gunneridae</taxon>
        <taxon>Pentapetalae</taxon>
        <taxon>rosids</taxon>
        <taxon>malvids</taxon>
        <taxon>Malvales</taxon>
        <taxon>Malvaceae</taxon>
        <taxon>Grewioideae</taxon>
        <taxon>Apeibeae</taxon>
        <taxon>Corchorus</taxon>
    </lineage>
</organism>
<evidence type="ECO:0000313" key="2">
    <source>
        <dbReference type="Proteomes" id="UP000187203"/>
    </source>
</evidence>
<sequence>MVETTSYAVYVRIPNVDLKSDFEYIFTRIDAKEAVDGRESKQEHGSELLDLDVPLPCVSKVAKKKETSTCTKDNGLANSSLPTPGSLESCVHGSCMDAIRTGDDQPTTKVSVSLEETMSTCNSLISPEFDYVENEDVLVVKLDREEGKQQSAHIYQGMRRKKYKFVDMPQFYSGTPTSGKVCQRNILLEMGPNENADGFDKTSTDPQFCAPIARDIYMNPCASEAKKRPSTNFMEMIQKDINAIECELF</sequence>
<evidence type="ECO:0000313" key="1">
    <source>
        <dbReference type="EMBL" id="OMP01128.1"/>
    </source>
</evidence>
<dbReference type="OrthoDB" id="10486525at2759"/>